<keyword evidence="2" id="KW-0408">Iron</keyword>
<accession>A0A7V1EHX2</accession>
<comment type="caution">
    <text evidence="5">The sequence shown here is derived from an EMBL/GenBank/DDBJ whole genome shotgun (WGS) entry which is preliminary data.</text>
</comment>
<dbReference type="EMBL" id="DSKY01000014">
    <property type="protein sequence ID" value="HDY58877.1"/>
    <property type="molecule type" value="Genomic_DNA"/>
</dbReference>
<evidence type="ECO:0000313" key="5">
    <source>
        <dbReference type="EMBL" id="HDY58877.1"/>
    </source>
</evidence>
<keyword evidence="3" id="KW-0411">Iron-sulfur</keyword>
<keyword evidence="1" id="KW-0479">Metal-binding</keyword>
<dbReference type="InterPro" id="IPR007160">
    <property type="entry name" value="DUF362"/>
</dbReference>
<dbReference type="InterPro" id="IPR017900">
    <property type="entry name" value="4Fe4S_Fe_S_CS"/>
</dbReference>
<gene>
    <name evidence="5" type="ORF">ENP86_04915</name>
</gene>
<dbReference type="Pfam" id="PF00037">
    <property type="entry name" value="Fer4"/>
    <property type="match status" value="2"/>
</dbReference>
<evidence type="ECO:0000256" key="2">
    <source>
        <dbReference type="ARBA" id="ARBA00023004"/>
    </source>
</evidence>
<evidence type="ECO:0000256" key="1">
    <source>
        <dbReference type="ARBA" id="ARBA00022723"/>
    </source>
</evidence>
<dbReference type="InterPro" id="IPR017896">
    <property type="entry name" value="4Fe4S_Fe-S-bd"/>
</dbReference>
<dbReference type="Gene3D" id="3.30.70.20">
    <property type="match status" value="1"/>
</dbReference>
<feature type="domain" description="4Fe-4S ferredoxin-type" evidence="4">
    <location>
        <begin position="317"/>
        <end position="346"/>
    </location>
</feature>
<dbReference type="Pfam" id="PF04015">
    <property type="entry name" value="DUF362"/>
    <property type="match status" value="1"/>
</dbReference>
<sequence length="348" mass="39348">MKKKVYIKEGTELQKAIGEIFKDFGFNTFDNKRVFVKPNMLRIARPEECIITDPKLIEAVVDYLLSLSANITVGDNPIPQKVNELDVAEECGFLSASRGRFKNIGRYVKTVRIRHNRVKNVYVSRDILDAELLISLPKFKVHTLTMLSIAIKNQFGIIPGGLKPYLHYQCPTLNDFCRLLIEICNLKKPNLIIVDALNIIDAKGKLFKFNKLIAGADAWAIDYVCTLIAGMNPHSNPILRLGLKDKIFEPENIEIIGDAAPIKGFAVPFSLPIRDIFAGIGSRVFAKFQHLNIPVIDHSLCNKCRACENVCPVRAVRSFNIDQKKCIKCYCCFEVCPQNAIKRRLRII</sequence>
<proteinExistence type="predicted"/>
<evidence type="ECO:0000259" key="4">
    <source>
        <dbReference type="PROSITE" id="PS51379"/>
    </source>
</evidence>
<name>A0A7V1EHX2_UNCW3</name>
<dbReference type="SUPFAM" id="SSF54862">
    <property type="entry name" value="4Fe-4S ferredoxins"/>
    <property type="match status" value="1"/>
</dbReference>
<dbReference type="AlphaFoldDB" id="A0A7V1EHX2"/>
<protein>
    <submittedName>
        <fullName evidence="5">DUF362 domain-containing protein</fullName>
    </submittedName>
</protein>
<reference evidence="5" key="1">
    <citation type="journal article" date="2020" name="mSystems">
        <title>Genome- and Community-Level Interaction Insights into Carbon Utilization and Element Cycling Functions of Hydrothermarchaeota in Hydrothermal Sediment.</title>
        <authorList>
            <person name="Zhou Z."/>
            <person name="Liu Y."/>
            <person name="Xu W."/>
            <person name="Pan J."/>
            <person name="Luo Z.H."/>
            <person name="Li M."/>
        </authorList>
    </citation>
    <scope>NUCLEOTIDE SEQUENCE [LARGE SCALE GENOMIC DNA]</scope>
    <source>
        <strain evidence="5">SpSt-258</strain>
    </source>
</reference>
<organism evidence="5">
    <name type="scientific">candidate division WOR-3 bacterium</name>
    <dbReference type="NCBI Taxonomy" id="2052148"/>
    <lineage>
        <taxon>Bacteria</taxon>
        <taxon>Bacteria division WOR-3</taxon>
    </lineage>
</organism>
<dbReference type="PROSITE" id="PS00198">
    <property type="entry name" value="4FE4S_FER_1"/>
    <property type="match status" value="1"/>
</dbReference>
<dbReference type="PROSITE" id="PS51379">
    <property type="entry name" value="4FE4S_FER_2"/>
    <property type="match status" value="2"/>
</dbReference>
<dbReference type="GO" id="GO:0051536">
    <property type="term" value="F:iron-sulfur cluster binding"/>
    <property type="evidence" value="ECO:0007669"/>
    <property type="project" value="UniProtKB-KW"/>
</dbReference>
<dbReference type="GO" id="GO:0046872">
    <property type="term" value="F:metal ion binding"/>
    <property type="evidence" value="ECO:0007669"/>
    <property type="project" value="UniProtKB-KW"/>
</dbReference>
<feature type="domain" description="4Fe-4S ferredoxin-type" evidence="4">
    <location>
        <begin position="292"/>
        <end position="316"/>
    </location>
</feature>
<evidence type="ECO:0000256" key="3">
    <source>
        <dbReference type="ARBA" id="ARBA00023014"/>
    </source>
</evidence>